<accession>H0UJ92</accession>
<dbReference type="Pfam" id="PF25371">
    <property type="entry name" value="DUF7884"/>
    <property type="match status" value="1"/>
</dbReference>
<dbReference type="STRING" id="885272.JonanDRAFT_0407"/>
<dbReference type="HOGENOM" id="CLU_026434_6_2_0"/>
<proteinExistence type="inferred from homology"/>
<dbReference type="PANTHER" id="PTHR43667:SF1">
    <property type="entry name" value="CYCLOPROPANE-FATTY-ACYL-PHOSPHOLIPID SYNTHASE"/>
    <property type="match status" value="1"/>
</dbReference>
<comment type="similarity">
    <text evidence="1">Belongs to the CFA/CMAS family.</text>
</comment>
<dbReference type="InterPro" id="IPR003333">
    <property type="entry name" value="CMAS"/>
</dbReference>
<keyword evidence="3 8" id="KW-0808">Transferase</keyword>
<dbReference type="InterPro" id="IPR050723">
    <property type="entry name" value="CFA/CMAS"/>
</dbReference>
<dbReference type="GO" id="GO:0008168">
    <property type="term" value="F:methyltransferase activity"/>
    <property type="evidence" value="ECO:0007669"/>
    <property type="project" value="UniProtKB-KW"/>
</dbReference>
<dbReference type="GO" id="GO:0008610">
    <property type="term" value="P:lipid biosynthetic process"/>
    <property type="evidence" value="ECO:0007669"/>
    <property type="project" value="InterPro"/>
</dbReference>
<organism evidence="8 9">
    <name type="scientific">Jonquetella anthropi DSM 22815</name>
    <dbReference type="NCBI Taxonomy" id="885272"/>
    <lineage>
        <taxon>Bacteria</taxon>
        <taxon>Thermotogati</taxon>
        <taxon>Synergistota</taxon>
        <taxon>Synergistia</taxon>
        <taxon>Synergistales</taxon>
        <taxon>Dethiosulfovibrionaceae</taxon>
        <taxon>Jonquetella</taxon>
    </lineage>
</organism>
<evidence type="ECO:0000256" key="1">
    <source>
        <dbReference type="ARBA" id="ARBA00010815"/>
    </source>
</evidence>
<reference evidence="8 9" key="1">
    <citation type="submission" date="2011-11" db="EMBL/GenBank/DDBJ databases">
        <title>The Noncontiguous Finished genome of Jonquetella anthropi DSM 22815.</title>
        <authorList>
            <consortium name="US DOE Joint Genome Institute (JGI-PGF)"/>
            <person name="Lucas S."/>
            <person name="Copeland A."/>
            <person name="Lapidus A."/>
            <person name="Glavina del Rio T."/>
            <person name="Dalin E."/>
            <person name="Tice H."/>
            <person name="Bruce D."/>
            <person name="Goodwin L."/>
            <person name="Pitluck S."/>
            <person name="Peters L."/>
            <person name="Mikhailova N."/>
            <person name="Held B."/>
            <person name="Kyrpides N."/>
            <person name="Mavromatis K."/>
            <person name="Ivanova N."/>
            <person name="Markowitz V."/>
            <person name="Cheng J.-F."/>
            <person name="Hugenholtz P."/>
            <person name="Woyke T."/>
            <person name="Wu D."/>
            <person name="Gronow S."/>
            <person name="Wellnitz S."/>
            <person name="Brambilla E."/>
            <person name="Klenk H.-P."/>
            <person name="Eisen J.A."/>
        </authorList>
    </citation>
    <scope>NUCLEOTIDE SEQUENCE [LARGE SCALE GENOMIC DNA]</scope>
    <source>
        <strain evidence="8 9">DSM 22815</strain>
    </source>
</reference>
<dbReference type="CDD" id="cd02440">
    <property type="entry name" value="AdoMet_MTases"/>
    <property type="match status" value="1"/>
</dbReference>
<evidence type="ECO:0000313" key="9">
    <source>
        <dbReference type="Proteomes" id="UP000003806"/>
    </source>
</evidence>
<dbReference type="PANTHER" id="PTHR43667">
    <property type="entry name" value="CYCLOPROPANE-FATTY-ACYL-PHOSPHOLIPID SYNTHASE"/>
    <property type="match status" value="1"/>
</dbReference>
<protein>
    <submittedName>
        <fullName evidence="8">Methyltransferase, cyclopropane fatty acid synthase</fullName>
    </submittedName>
</protein>
<keyword evidence="9" id="KW-1185">Reference proteome</keyword>
<dbReference type="EMBL" id="CM001376">
    <property type="protein sequence ID" value="EHM12825.1"/>
    <property type="molecule type" value="Genomic_DNA"/>
</dbReference>
<evidence type="ECO:0000256" key="5">
    <source>
        <dbReference type="ARBA" id="ARBA00023098"/>
    </source>
</evidence>
<dbReference type="Pfam" id="PF02353">
    <property type="entry name" value="CMAS"/>
    <property type="match status" value="1"/>
</dbReference>
<evidence type="ECO:0000256" key="4">
    <source>
        <dbReference type="ARBA" id="ARBA00022691"/>
    </source>
</evidence>
<dbReference type="GO" id="GO:0032259">
    <property type="term" value="P:methylation"/>
    <property type="evidence" value="ECO:0007669"/>
    <property type="project" value="UniProtKB-KW"/>
</dbReference>
<keyword evidence="4" id="KW-0949">S-adenosyl-L-methionine</keyword>
<name>H0UJ92_9BACT</name>
<feature type="domain" description="DUF7884" evidence="7">
    <location>
        <begin position="8"/>
        <end position="92"/>
    </location>
</feature>
<dbReference type="Proteomes" id="UP000003806">
    <property type="component" value="Chromosome"/>
</dbReference>
<dbReference type="InterPro" id="IPR029063">
    <property type="entry name" value="SAM-dependent_MTases_sf"/>
</dbReference>
<sequence length="388" mass="44761">MVREKILKFFLERFAKHPFFVKMDEEKFLVGTGEPEFTLRINGPISLVSLLESTSLALGEAYMDGTIDVEDGSLYSALDALLSQMDNFSTNQHSLRRLLFPSTSKKNQLQAVQSHYDIGNEFYKLWLDESMSYSCGYFKTSGDTLHDAQVNKVNYILEKLHLKEGMSLLDIGCGWGFLLIQAAKKYKVRGTGVTLSEGQYNYFSRQIADLGLEDTLEVRLMDYRDLPSWGRTFDRVVSVGMLEHVGRDNYRKFMDCASSVMNDGGVFLLHFISALKEYSGDPWMKKYIFPGGMIPSLREIISQMAEFNFHTLDVENLRLHYSKTLLCWEKNFMEHSDEIKAQYGERFFRMWHLYLAACAASFHNGVIDLHQILFSKGINNELPIVRWY</sequence>
<dbReference type="RefSeq" id="WP_008520340.1">
    <property type="nucleotide sequence ID" value="NZ_CM001376.1"/>
</dbReference>
<dbReference type="Gene3D" id="3.40.50.150">
    <property type="entry name" value="Vaccinia Virus protein VP39"/>
    <property type="match status" value="1"/>
</dbReference>
<dbReference type="AlphaFoldDB" id="H0UJ92"/>
<feature type="active site" evidence="6">
    <location>
        <position position="358"/>
    </location>
</feature>
<evidence type="ECO:0000256" key="3">
    <source>
        <dbReference type="ARBA" id="ARBA00022679"/>
    </source>
</evidence>
<dbReference type="InterPro" id="IPR057206">
    <property type="entry name" value="DUF7884"/>
</dbReference>
<dbReference type="eggNOG" id="COG2230">
    <property type="taxonomic scope" value="Bacteria"/>
</dbReference>
<evidence type="ECO:0000313" key="8">
    <source>
        <dbReference type="EMBL" id="EHM12825.1"/>
    </source>
</evidence>
<gene>
    <name evidence="8" type="ORF">JonanDRAFT_0407</name>
</gene>
<keyword evidence="5" id="KW-0443">Lipid metabolism</keyword>
<dbReference type="SUPFAM" id="SSF53335">
    <property type="entry name" value="S-adenosyl-L-methionine-dependent methyltransferases"/>
    <property type="match status" value="1"/>
</dbReference>
<evidence type="ECO:0000256" key="6">
    <source>
        <dbReference type="PIRSR" id="PIRSR003085-1"/>
    </source>
</evidence>
<evidence type="ECO:0000256" key="2">
    <source>
        <dbReference type="ARBA" id="ARBA00022603"/>
    </source>
</evidence>
<dbReference type="PIRSF" id="PIRSF003085">
    <property type="entry name" value="CMAS"/>
    <property type="match status" value="1"/>
</dbReference>
<dbReference type="OrthoDB" id="9782855at2"/>
<keyword evidence="2 8" id="KW-0489">Methyltransferase</keyword>
<evidence type="ECO:0000259" key="7">
    <source>
        <dbReference type="Pfam" id="PF25371"/>
    </source>
</evidence>